<dbReference type="EMBL" id="CP022753">
    <property type="protein sequence ID" value="ASU81535.1"/>
    <property type="molecule type" value="Genomic_DNA"/>
</dbReference>
<evidence type="ECO:0000256" key="1">
    <source>
        <dbReference type="SAM" id="MobiDB-lite"/>
    </source>
</evidence>
<organism evidence="2 3">
    <name type="scientific">Nocardiopsis gilva YIM 90087</name>
    <dbReference type="NCBI Taxonomy" id="1235441"/>
    <lineage>
        <taxon>Bacteria</taxon>
        <taxon>Bacillati</taxon>
        <taxon>Actinomycetota</taxon>
        <taxon>Actinomycetes</taxon>
        <taxon>Streptosporangiales</taxon>
        <taxon>Nocardiopsidaceae</taxon>
        <taxon>Nocardiopsis</taxon>
    </lineage>
</organism>
<name>A0A223S082_9ACTN</name>
<reference evidence="2 3" key="1">
    <citation type="submission" date="2017-08" db="EMBL/GenBank/DDBJ databases">
        <title>The complete genome sequence of Nocardiopsis gilva YIM 90087.</title>
        <authorList>
            <person name="Yin M."/>
            <person name="Tang S."/>
        </authorList>
    </citation>
    <scope>NUCLEOTIDE SEQUENCE [LARGE SCALE GENOMIC DNA]</scope>
    <source>
        <strain evidence="2 3">YIM 90087</strain>
    </source>
</reference>
<evidence type="ECO:0000313" key="2">
    <source>
        <dbReference type="EMBL" id="ASU81535.1"/>
    </source>
</evidence>
<proteinExistence type="predicted"/>
<accession>A0A223S082</accession>
<dbReference type="OrthoDB" id="4764618at2"/>
<protein>
    <submittedName>
        <fullName evidence="2">Uncharacterized protein</fullName>
    </submittedName>
</protein>
<dbReference type="KEGG" id="ngv:CDO52_00890"/>
<sequence length="190" mass="20883">MTREQAVVLCRYVRACCPQQKIDDYTPNAWHDLIGDLDFDDCHEAVKTIARRQPFIAPAEIRAEVRRIRDDRLRDADRVLPAADPDARDYSRRFQEHLKALADGKRVGLALMPGAHPVASPTADYVAARAEHAPADSTAQPEAPPSVSTTPWCGQCHDETRTRTQVTADGAGLQRVACPVCGPQTSRSAS</sequence>
<keyword evidence="3" id="KW-1185">Reference proteome</keyword>
<evidence type="ECO:0000313" key="3">
    <source>
        <dbReference type="Proteomes" id="UP000215005"/>
    </source>
</evidence>
<dbReference type="AlphaFoldDB" id="A0A223S082"/>
<gene>
    <name evidence="2" type="ORF">CDO52_00890</name>
</gene>
<feature type="region of interest" description="Disordered" evidence="1">
    <location>
        <begin position="129"/>
        <end position="153"/>
    </location>
</feature>
<dbReference type="Proteomes" id="UP000215005">
    <property type="component" value="Chromosome"/>
</dbReference>
<dbReference type="RefSeq" id="WP_017619534.1">
    <property type="nucleotide sequence ID" value="NZ_ANBG01000245.1"/>
</dbReference>